<comment type="similarity">
    <text evidence="1">Belongs to the TIP41 family.</text>
</comment>
<dbReference type="Pfam" id="PF04176">
    <property type="entry name" value="TIP41"/>
    <property type="match status" value="1"/>
</dbReference>
<dbReference type="Proteomes" id="UP000268350">
    <property type="component" value="Unassembled WGS sequence"/>
</dbReference>
<evidence type="ECO:0000313" key="3">
    <source>
        <dbReference type="EMBL" id="SPP78497.1"/>
    </source>
</evidence>
<proteinExistence type="inferred from homology"/>
<dbReference type="OrthoDB" id="10253878at2759"/>
<evidence type="ECO:0000256" key="2">
    <source>
        <dbReference type="ARBA" id="ARBA00018951"/>
    </source>
</evidence>
<dbReference type="GO" id="GO:0005829">
    <property type="term" value="C:cytosol"/>
    <property type="evidence" value="ECO:0007669"/>
    <property type="project" value="TreeGrafter"/>
</dbReference>
<dbReference type="PANTHER" id="PTHR21021:SF16">
    <property type="entry name" value="TIP41-LIKE PROTEIN"/>
    <property type="match status" value="1"/>
</dbReference>
<protein>
    <recommendedName>
        <fullName evidence="2">TIP41-like protein</fullName>
    </recommendedName>
</protein>
<organism evidence="3 4">
    <name type="scientific">Drosophila guanche</name>
    <name type="common">Fruit fly</name>
    <dbReference type="NCBI Taxonomy" id="7266"/>
    <lineage>
        <taxon>Eukaryota</taxon>
        <taxon>Metazoa</taxon>
        <taxon>Ecdysozoa</taxon>
        <taxon>Arthropoda</taxon>
        <taxon>Hexapoda</taxon>
        <taxon>Insecta</taxon>
        <taxon>Pterygota</taxon>
        <taxon>Neoptera</taxon>
        <taxon>Endopterygota</taxon>
        <taxon>Diptera</taxon>
        <taxon>Brachycera</taxon>
        <taxon>Muscomorpha</taxon>
        <taxon>Ephydroidea</taxon>
        <taxon>Drosophilidae</taxon>
        <taxon>Drosophila</taxon>
        <taxon>Sophophora</taxon>
    </lineage>
</organism>
<sequence length="274" mass="32352">MDNDCAVPRLPLDGESIRFNDWNISYEKSHILKSICKQGSTKCCEKDDAARCELCHYQYSLELPHLPDMVFHKNKLVVQHKDGALMEFQPMDALALVDNGKQPQPVEVACAQEWRHTRCPEQTREEKFKPFDWTFTSTYQGTMNEKIRSESTDMTLNKFKLMQRENIIFYTDLTLFEDELHDHGISVMSVRIRVMPSGFFILLRHFLRIDDVLMRMNDTRFHHEIENDYILKEVVHREAPCDKLKSSIAFWTNPDEMQNYLPVISKQMHKLSFK</sequence>
<evidence type="ECO:0000313" key="4">
    <source>
        <dbReference type="Proteomes" id="UP000268350"/>
    </source>
</evidence>
<dbReference type="PANTHER" id="PTHR21021">
    <property type="entry name" value="GAF/PUTATIVE CYTOSKELETAL PROTEIN"/>
    <property type="match status" value="1"/>
</dbReference>
<reference evidence="4" key="1">
    <citation type="submission" date="2018-01" db="EMBL/GenBank/DDBJ databases">
        <authorList>
            <person name="Alioto T."/>
            <person name="Alioto T."/>
        </authorList>
    </citation>
    <scope>NUCLEOTIDE SEQUENCE [LARGE SCALE GENOMIC DNA]</scope>
</reference>
<accession>A0A3B0J8G9</accession>
<dbReference type="EMBL" id="OUUW01000003">
    <property type="protein sequence ID" value="SPP78497.1"/>
    <property type="molecule type" value="Genomic_DNA"/>
</dbReference>
<dbReference type="GO" id="GO:0031929">
    <property type="term" value="P:TOR signaling"/>
    <property type="evidence" value="ECO:0007669"/>
    <property type="project" value="TreeGrafter"/>
</dbReference>
<dbReference type="InterPro" id="IPR051330">
    <property type="entry name" value="Phosphatase_reg/MetRdx"/>
</dbReference>
<evidence type="ECO:0000256" key="1">
    <source>
        <dbReference type="ARBA" id="ARBA00006658"/>
    </source>
</evidence>
<dbReference type="AlphaFoldDB" id="A0A3B0J8G9"/>
<keyword evidence="4" id="KW-1185">Reference proteome</keyword>
<dbReference type="STRING" id="7266.A0A3B0J8G9"/>
<gene>
    <name evidence="3" type="ORF">DGUA_6G011144</name>
</gene>
<dbReference type="InterPro" id="IPR007303">
    <property type="entry name" value="TIP41-like"/>
</dbReference>
<name>A0A3B0J8G9_DROGU</name>
<dbReference type="OMA" id="DMILFED"/>